<dbReference type="Proteomes" id="UP001165960">
    <property type="component" value="Unassembled WGS sequence"/>
</dbReference>
<keyword evidence="2" id="KW-1185">Reference proteome</keyword>
<proteinExistence type="predicted"/>
<sequence>MDYQPGPSPGRASSFISPTPPPIPQPSAEVISYDYSRYRMIILTICSLTEVVVPHLNAYCPLAANMLYLSRSLSFLYWALVLQYPDGWTPPMSPWYGPTPGHDTQRRKWSECGCKVIV</sequence>
<reference evidence="1" key="1">
    <citation type="submission" date="2022-04" db="EMBL/GenBank/DDBJ databases">
        <title>Genome of the entomopathogenic fungus Entomophthora muscae.</title>
        <authorList>
            <person name="Elya C."/>
            <person name="Lovett B.R."/>
            <person name="Lee E."/>
            <person name="Macias A.M."/>
            <person name="Hajek A.E."/>
            <person name="De Bivort B.L."/>
            <person name="Kasson M.T."/>
            <person name="De Fine Licht H.H."/>
            <person name="Stajich J.E."/>
        </authorList>
    </citation>
    <scope>NUCLEOTIDE SEQUENCE</scope>
    <source>
        <strain evidence="1">Berkeley</strain>
    </source>
</reference>
<accession>A0ACC2TR26</accession>
<comment type="caution">
    <text evidence="1">The sequence shown here is derived from an EMBL/GenBank/DDBJ whole genome shotgun (WGS) entry which is preliminary data.</text>
</comment>
<protein>
    <submittedName>
        <fullName evidence="1">Uncharacterized protein</fullName>
    </submittedName>
</protein>
<evidence type="ECO:0000313" key="1">
    <source>
        <dbReference type="EMBL" id="KAJ9076962.1"/>
    </source>
</evidence>
<organism evidence="1 2">
    <name type="scientific">Entomophthora muscae</name>
    <dbReference type="NCBI Taxonomy" id="34485"/>
    <lineage>
        <taxon>Eukaryota</taxon>
        <taxon>Fungi</taxon>
        <taxon>Fungi incertae sedis</taxon>
        <taxon>Zoopagomycota</taxon>
        <taxon>Entomophthoromycotina</taxon>
        <taxon>Entomophthoromycetes</taxon>
        <taxon>Entomophthorales</taxon>
        <taxon>Entomophthoraceae</taxon>
        <taxon>Entomophthora</taxon>
    </lineage>
</organism>
<gene>
    <name evidence="1" type="ORF">DSO57_1021303</name>
</gene>
<name>A0ACC2TR26_9FUNG</name>
<evidence type="ECO:0000313" key="2">
    <source>
        <dbReference type="Proteomes" id="UP001165960"/>
    </source>
</evidence>
<dbReference type="EMBL" id="QTSX02002232">
    <property type="protein sequence ID" value="KAJ9076962.1"/>
    <property type="molecule type" value="Genomic_DNA"/>
</dbReference>